<evidence type="ECO:0000313" key="3">
    <source>
        <dbReference type="Proteomes" id="UP000325081"/>
    </source>
</evidence>
<feature type="compositionally biased region" description="Basic and acidic residues" evidence="1">
    <location>
        <begin position="153"/>
        <end position="170"/>
    </location>
</feature>
<proteinExistence type="predicted"/>
<dbReference type="Proteomes" id="UP000325081">
    <property type="component" value="Unassembled WGS sequence"/>
</dbReference>
<feature type="region of interest" description="Disordered" evidence="1">
    <location>
        <begin position="238"/>
        <end position="260"/>
    </location>
</feature>
<protein>
    <submittedName>
        <fullName evidence="2">Homocysteine S-methyltransferase family protein</fullName>
    </submittedName>
</protein>
<dbReference type="OrthoDB" id="778649at2759"/>
<gene>
    <name evidence="2" type="ORF">STAS_34800</name>
</gene>
<sequence>MVSFDSEFYRGEECEMGSVGFNGEVESQPSASNYTKYNLPKTLLVGCDGDSHALVPRKLRSAIKKRARKTATSPLSISKKRRVSNKDDCLKKYGRKKSKPKRAHITKDEEEVAETLYALATMFSHPNKANKPASSKLLNNSQEETGVSANAVEDTRIWPQREESEKTSSKVTREVTCCSPNISRSEGKLVKLQSCNGVKKSDRPRVSSEQLIDQEQVTASGDRYGKKYNPMCYKYNSSKNLGSSQSPTEMQSCDTPGSSLRSPVWVENTNATSQPLLIENSITNEKCTQIAVQSENSWKRSSTHVYISRLIKVWQIPKNKEESSKKSPAKIEQDIFLNKRIIQDEQLAPEASALCSAKVGFYDFLSLGTEYCSSHTSADINREGHSHEGREQFHSGLLPFSLSPNSSSFHGHNSALTPQEVQLPEYPSSSTVNGNFAAKMEMQPQKQWLAQHKSGVGPTQLNDWKNGTAGPPPSTVNCAERALLPHLLGPKDQQVMSSAAISSSLPLQNMKIDSRYHQQLLHNRQIPLGFFERNRAAFCLDNVQQLQLPYE</sequence>
<dbReference type="PANTHER" id="PTHR34792">
    <property type="entry name" value="OS02G0121500 PROTEIN"/>
    <property type="match status" value="1"/>
</dbReference>
<dbReference type="InterPro" id="IPR040305">
    <property type="entry name" value="At1g75730-like"/>
</dbReference>
<accession>A0A5A7RIS0</accession>
<organism evidence="2 3">
    <name type="scientific">Striga asiatica</name>
    <name type="common">Asiatic witchweed</name>
    <name type="synonym">Buchnera asiatica</name>
    <dbReference type="NCBI Taxonomy" id="4170"/>
    <lineage>
        <taxon>Eukaryota</taxon>
        <taxon>Viridiplantae</taxon>
        <taxon>Streptophyta</taxon>
        <taxon>Embryophyta</taxon>
        <taxon>Tracheophyta</taxon>
        <taxon>Spermatophyta</taxon>
        <taxon>Magnoliopsida</taxon>
        <taxon>eudicotyledons</taxon>
        <taxon>Gunneridae</taxon>
        <taxon>Pentapetalae</taxon>
        <taxon>asterids</taxon>
        <taxon>lamiids</taxon>
        <taxon>Lamiales</taxon>
        <taxon>Orobanchaceae</taxon>
        <taxon>Buchnereae</taxon>
        <taxon>Striga</taxon>
    </lineage>
</organism>
<dbReference type="EMBL" id="BKCP01012959">
    <property type="protein sequence ID" value="GER57028.1"/>
    <property type="molecule type" value="Genomic_DNA"/>
</dbReference>
<dbReference type="GO" id="GO:0008168">
    <property type="term" value="F:methyltransferase activity"/>
    <property type="evidence" value="ECO:0007669"/>
    <property type="project" value="UniProtKB-KW"/>
</dbReference>
<evidence type="ECO:0000256" key="1">
    <source>
        <dbReference type="SAM" id="MobiDB-lite"/>
    </source>
</evidence>
<dbReference type="GO" id="GO:0032259">
    <property type="term" value="P:methylation"/>
    <property type="evidence" value="ECO:0007669"/>
    <property type="project" value="UniProtKB-KW"/>
</dbReference>
<feature type="region of interest" description="Disordered" evidence="1">
    <location>
        <begin position="142"/>
        <end position="170"/>
    </location>
</feature>
<keyword evidence="2" id="KW-0808">Transferase</keyword>
<comment type="caution">
    <text evidence="2">The sequence shown here is derived from an EMBL/GenBank/DDBJ whole genome shotgun (WGS) entry which is preliminary data.</text>
</comment>
<keyword evidence="2" id="KW-0489">Methyltransferase</keyword>
<reference evidence="3" key="1">
    <citation type="journal article" date="2019" name="Curr. Biol.">
        <title>Genome Sequence of Striga asiatica Provides Insight into the Evolution of Plant Parasitism.</title>
        <authorList>
            <person name="Yoshida S."/>
            <person name="Kim S."/>
            <person name="Wafula E.K."/>
            <person name="Tanskanen J."/>
            <person name="Kim Y.M."/>
            <person name="Honaas L."/>
            <person name="Yang Z."/>
            <person name="Spallek T."/>
            <person name="Conn C.E."/>
            <person name="Ichihashi Y."/>
            <person name="Cheong K."/>
            <person name="Cui S."/>
            <person name="Der J.P."/>
            <person name="Gundlach H."/>
            <person name="Jiao Y."/>
            <person name="Hori C."/>
            <person name="Ishida J.K."/>
            <person name="Kasahara H."/>
            <person name="Kiba T."/>
            <person name="Kim M.S."/>
            <person name="Koo N."/>
            <person name="Laohavisit A."/>
            <person name="Lee Y.H."/>
            <person name="Lumba S."/>
            <person name="McCourt P."/>
            <person name="Mortimer J.C."/>
            <person name="Mutuku J.M."/>
            <person name="Nomura T."/>
            <person name="Sasaki-Sekimoto Y."/>
            <person name="Seto Y."/>
            <person name="Wang Y."/>
            <person name="Wakatake T."/>
            <person name="Sakakibara H."/>
            <person name="Demura T."/>
            <person name="Yamaguchi S."/>
            <person name="Yoneyama K."/>
            <person name="Manabe R.I."/>
            <person name="Nelson D.C."/>
            <person name="Schulman A.H."/>
            <person name="Timko M.P."/>
            <person name="dePamphilis C.W."/>
            <person name="Choi D."/>
            <person name="Shirasu K."/>
        </authorList>
    </citation>
    <scope>NUCLEOTIDE SEQUENCE [LARGE SCALE GENOMIC DNA]</scope>
    <source>
        <strain evidence="3">cv. UVA1</strain>
    </source>
</reference>
<name>A0A5A7RIS0_STRAF</name>
<dbReference type="AlphaFoldDB" id="A0A5A7RIS0"/>
<evidence type="ECO:0000313" key="2">
    <source>
        <dbReference type="EMBL" id="GER57028.1"/>
    </source>
</evidence>
<keyword evidence="3" id="KW-1185">Reference proteome</keyword>
<dbReference type="PANTHER" id="PTHR34792:SF1">
    <property type="entry name" value="OS02G0121500 PROTEIN"/>
    <property type="match status" value="1"/>
</dbReference>